<dbReference type="Pfam" id="PF14947">
    <property type="entry name" value="HTH_45"/>
    <property type="match status" value="1"/>
</dbReference>
<organism evidence="2">
    <name type="scientific">marine sediment metagenome</name>
    <dbReference type="NCBI Taxonomy" id="412755"/>
    <lineage>
        <taxon>unclassified sequences</taxon>
        <taxon>metagenomes</taxon>
        <taxon>ecological metagenomes</taxon>
    </lineage>
</organism>
<dbReference type="InterPro" id="IPR038723">
    <property type="entry name" value="ArnR1-like_HTH"/>
</dbReference>
<proteinExistence type="predicted"/>
<feature type="domain" description="ArnR1-like winged helix-turn-helix" evidence="1">
    <location>
        <begin position="6"/>
        <end position="84"/>
    </location>
</feature>
<feature type="non-terminal residue" evidence="2">
    <location>
        <position position="88"/>
    </location>
</feature>
<sequence length="88" mass="9902">MTMNRRRSNIEIIADMLKVGENGAGKTEIMYSANMSYSQIQKYLGFLLSHGFINKVEVGNPIVTYRVTDKGLGLLKNIDSIMEVLGFR</sequence>
<gene>
    <name evidence="2" type="ORF">S03H2_47192</name>
</gene>
<dbReference type="AlphaFoldDB" id="X1JJ97"/>
<dbReference type="InterPro" id="IPR036388">
    <property type="entry name" value="WH-like_DNA-bd_sf"/>
</dbReference>
<comment type="caution">
    <text evidence="2">The sequence shown here is derived from an EMBL/GenBank/DDBJ whole genome shotgun (WGS) entry which is preliminary data.</text>
</comment>
<reference evidence="2" key="1">
    <citation type="journal article" date="2014" name="Front. Microbiol.">
        <title>High frequency of phylogenetically diverse reductive dehalogenase-homologous genes in deep subseafloor sedimentary metagenomes.</title>
        <authorList>
            <person name="Kawai M."/>
            <person name="Futagami T."/>
            <person name="Toyoda A."/>
            <person name="Takaki Y."/>
            <person name="Nishi S."/>
            <person name="Hori S."/>
            <person name="Arai W."/>
            <person name="Tsubouchi T."/>
            <person name="Morono Y."/>
            <person name="Uchiyama I."/>
            <person name="Ito T."/>
            <person name="Fujiyama A."/>
            <person name="Inagaki F."/>
            <person name="Takami H."/>
        </authorList>
    </citation>
    <scope>NUCLEOTIDE SEQUENCE</scope>
    <source>
        <strain evidence="2">Expedition CK06-06</strain>
    </source>
</reference>
<dbReference type="SUPFAM" id="SSF46785">
    <property type="entry name" value="Winged helix' DNA-binding domain"/>
    <property type="match status" value="1"/>
</dbReference>
<name>X1JJ97_9ZZZZ</name>
<evidence type="ECO:0000259" key="1">
    <source>
        <dbReference type="Pfam" id="PF14947"/>
    </source>
</evidence>
<protein>
    <recommendedName>
        <fullName evidence="1">ArnR1-like winged helix-turn-helix domain-containing protein</fullName>
    </recommendedName>
</protein>
<dbReference type="EMBL" id="BARU01029691">
    <property type="protein sequence ID" value="GAH69813.1"/>
    <property type="molecule type" value="Genomic_DNA"/>
</dbReference>
<dbReference type="InterPro" id="IPR036390">
    <property type="entry name" value="WH_DNA-bd_sf"/>
</dbReference>
<dbReference type="Gene3D" id="1.10.10.10">
    <property type="entry name" value="Winged helix-like DNA-binding domain superfamily/Winged helix DNA-binding domain"/>
    <property type="match status" value="1"/>
</dbReference>
<evidence type="ECO:0000313" key="2">
    <source>
        <dbReference type="EMBL" id="GAH69813.1"/>
    </source>
</evidence>
<accession>X1JJ97</accession>